<dbReference type="RefSeq" id="WP_192865507.1">
    <property type="nucleotide sequence ID" value="NZ_JADAQT010000113.1"/>
</dbReference>
<keyword evidence="1" id="KW-1133">Transmembrane helix</keyword>
<name>A0ABR9N5M0_9MICO</name>
<evidence type="ECO:0000313" key="2">
    <source>
        <dbReference type="EMBL" id="MBE1878958.1"/>
    </source>
</evidence>
<keyword evidence="1" id="KW-0472">Membrane</keyword>
<accession>A0ABR9N5M0</accession>
<sequence length="105" mass="11508">MRWTQRSLLVVSFGAVANLALSFVPNVVPPAVSVVIVWCTTAALAVIAVAYVYDQSVSNRERVERERRRLMAEVRKLPGIAWVSADRKDLSASLEIGVALNGGWL</sequence>
<evidence type="ECO:0000256" key="1">
    <source>
        <dbReference type="SAM" id="Phobius"/>
    </source>
</evidence>
<evidence type="ECO:0000313" key="3">
    <source>
        <dbReference type="Proteomes" id="UP000625527"/>
    </source>
</evidence>
<proteinExistence type="predicted"/>
<dbReference type="EMBL" id="JADAQT010000113">
    <property type="protein sequence ID" value="MBE1878958.1"/>
    <property type="molecule type" value="Genomic_DNA"/>
</dbReference>
<feature type="transmembrane region" description="Helical" evidence="1">
    <location>
        <begin position="32"/>
        <end position="53"/>
    </location>
</feature>
<gene>
    <name evidence="2" type="ORF">IHE71_25015</name>
</gene>
<reference evidence="2 3" key="1">
    <citation type="submission" date="2020-10" db="EMBL/GenBank/DDBJ databases">
        <title>Myceligenerans pegani sp. nov., an endophytic actinomycete isolated from Peganum harmala L. in Xinjiang, China.</title>
        <authorList>
            <person name="Xin L."/>
        </authorList>
    </citation>
    <scope>NUCLEOTIDE SEQUENCE [LARGE SCALE GENOMIC DNA]</scope>
    <source>
        <strain evidence="2 3">TRM65318</strain>
    </source>
</reference>
<organism evidence="2 3">
    <name type="scientific">Myceligenerans pegani</name>
    <dbReference type="NCBI Taxonomy" id="2776917"/>
    <lineage>
        <taxon>Bacteria</taxon>
        <taxon>Bacillati</taxon>
        <taxon>Actinomycetota</taxon>
        <taxon>Actinomycetes</taxon>
        <taxon>Micrococcales</taxon>
        <taxon>Promicromonosporaceae</taxon>
        <taxon>Myceligenerans</taxon>
    </lineage>
</organism>
<keyword evidence="1" id="KW-0812">Transmembrane</keyword>
<protein>
    <submittedName>
        <fullName evidence="2">Uncharacterized protein</fullName>
    </submittedName>
</protein>
<comment type="caution">
    <text evidence="2">The sequence shown here is derived from an EMBL/GenBank/DDBJ whole genome shotgun (WGS) entry which is preliminary data.</text>
</comment>
<dbReference type="Proteomes" id="UP000625527">
    <property type="component" value="Unassembled WGS sequence"/>
</dbReference>
<keyword evidence="3" id="KW-1185">Reference proteome</keyword>